<sequence>MVESTKIEMVCNWVRPTSMIEIKSFIGLAGYYKQFILGFKLMQQGCVIAYAWRKINVNEHNYPIHDLELAALVFTLKILRDHLYGFHCEIFTDHQSLQYMLSQKNLYLRRHRWIELLKDYDNSIMYHH</sequence>
<keyword evidence="5" id="KW-0378">Hydrolase</keyword>
<evidence type="ECO:0000256" key="2">
    <source>
        <dbReference type="ARBA" id="ARBA00022695"/>
    </source>
</evidence>
<dbReference type="PANTHER" id="PTHR34072">
    <property type="entry name" value="ENZYMATIC POLYPROTEIN-RELATED"/>
    <property type="match status" value="1"/>
</dbReference>
<gene>
    <name evidence="8" type="ORF">MTR67_007451</name>
</gene>
<dbReference type="Gene3D" id="3.30.70.270">
    <property type="match status" value="1"/>
</dbReference>
<feature type="domain" description="Reverse transcriptase RNase H-like" evidence="7">
    <location>
        <begin position="36"/>
        <end position="120"/>
    </location>
</feature>
<accession>A0AAF0Q557</accession>
<evidence type="ECO:0000256" key="1">
    <source>
        <dbReference type="ARBA" id="ARBA00022679"/>
    </source>
</evidence>
<evidence type="ECO:0000256" key="4">
    <source>
        <dbReference type="ARBA" id="ARBA00022759"/>
    </source>
</evidence>
<dbReference type="EMBL" id="CP133613">
    <property type="protein sequence ID" value="WMV14066.1"/>
    <property type="molecule type" value="Genomic_DNA"/>
</dbReference>
<name>A0AAF0Q557_SOLVR</name>
<keyword evidence="9" id="KW-1185">Reference proteome</keyword>
<keyword evidence="4" id="KW-0255">Endonuclease</keyword>
<dbReference type="SUPFAM" id="SSF56672">
    <property type="entry name" value="DNA/RNA polymerases"/>
    <property type="match status" value="1"/>
</dbReference>
<protein>
    <recommendedName>
        <fullName evidence="7">Reverse transcriptase RNase H-like domain-containing protein</fullName>
    </recommendedName>
</protein>
<reference evidence="8" key="1">
    <citation type="submission" date="2023-08" db="EMBL/GenBank/DDBJ databases">
        <title>A de novo genome assembly of Solanum verrucosum Schlechtendal, a Mexican diploid species geographically isolated from the other diploid A-genome species in potato relatives.</title>
        <authorList>
            <person name="Hosaka K."/>
        </authorList>
    </citation>
    <scope>NUCLEOTIDE SEQUENCE</scope>
    <source>
        <tissue evidence="8">Young leaves</tissue>
    </source>
</reference>
<proteinExistence type="predicted"/>
<dbReference type="InterPro" id="IPR043502">
    <property type="entry name" value="DNA/RNA_pol_sf"/>
</dbReference>
<evidence type="ECO:0000259" key="7">
    <source>
        <dbReference type="Pfam" id="PF17917"/>
    </source>
</evidence>
<dbReference type="GO" id="GO:0003964">
    <property type="term" value="F:RNA-directed DNA polymerase activity"/>
    <property type="evidence" value="ECO:0007669"/>
    <property type="project" value="UniProtKB-KW"/>
</dbReference>
<dbReference type="GO" id="GO:0004519">
    <property type="term" value="F:endonuclease activity"/>
    <property type="evidence" value="ECO:0007669"/>
    <property type="project" value="UniProtKB-KW"/>
</dbReference>
<keyword evidence="3" id="KW-0540">Nuclease</keyword>
<dbReference type="InterPro" id="IPR041373">
    <property type="entry name" value="RT_RNaseH"/>
</dbReference>
<dbReference type="PANTHER" id="PTHR34072:SF52">
    <property type="entry name" value="RIBONUCLEASE H"/>
    <property type="match status" value="1"/>
</dbReference>
<dbReference type="GO" id="GO:0016787">
    <property type="term" value="F:hydrolase activity"/>
    <property type="evidence" value="ECO:0007669"/>
    <property type="project" value="UniProtKB-KW"/>
</dbReference>
<dbReference type="AlphaFoldDB" id="A0AAF0Q557"/>
<evidence type="ECO:0000256" key="5">
    <source>
        <dbReference type="ARBA" id="ARBA00022801"/>
    </source>
</evidence>
<evidence type="ECO:0000313" key="9">
    <source>
        <dbReference type="Proteomes" id="UP001234989"/>
    </source>
</evidence>
<evidence type="ECO:0000313" key="8">
    <source>
        <dbReference type="EMBL" id="WMV14066.1"/>
    </source>
</evidence>
<evidence type="ECO:0000256" key="6">
    <source>
        <dbReference type="ARBA" id="ARBA00022918"/>
    </source>
</evidence>
<keyword evidence="1" id="KW-0808">Transferase</keyword>
<dbReference type="Pfam" id="PF17917">
    <property type="entry name" value="RT_RNaseH"/>
    <property type="match status" value="1"/>
</dbReference>
<dbReference type="Proteomes" id="UP001234989">
    <property type="component" value="Chromosome 2"/>
</dbReference>
<keyword evidence="6" id="KW-0695">RNA-directed DNA polymerase</keyword>
<dbReference type="InterPro" id="IPR043128">
    <property type="entry name" value="Rev_trsase/Diguanyl_cyclase"/>
</dbReference>
<organism evidence="8 9">
    <name type="scientific">Solanum verrucosum</name>
    <dbReference type="NCBI Taxonomy" id="315347"/>
    <lineage>
        <taxon>Eukaryota</taxon>
        <taxon>Viridiplantae</taxon>
        <taxon>Streptophyta</taxon>
        <taxon>Embryophyta</taxon>
        <taxon>Tracheophyta</taxon>
        <taxon>Spermatophyta</taxon>
        <taxon>Magnoliopsida</taxon>
        <taxon>eudicotyledons</taxon>
        <taxon>Gunneridae</taxon>
        <taxon>Pentapetalae</taxon>
        <taxon>asterids</taxon>
        <taxon>lamiids</taxon>
        <taxon>Solanales</taxon>
        <taxon>Solanaceae</taxon>
        <taxon>Solanoideae</taxon>
        <taxon>Solaneae</taxon>
        <taxon>Solanum</taxon>
    </lineage>
</organism>
<keyword evidence="2" id="KW-0548">Nucleotidyltransferase</keyword>
<evidence type="ECO:0000256" key="3">
    <source>
        <dbReference type="ARBA" id="ARBA00022722"/>
    </source>
</evidence>